<name>A0A2W5L3A1_SPHMC</name>
<keyword evidence="1" id="KW-1133">Transmembrane helix</keyword>
<evidence type="ECO:0000313" key="3">
    <source>
        <dbReference type="Proteomes" id="UP000248597"/>
    </source>
</evidence>
<keyword evidence="1" id="KW-0812">Transmembrane</keyword>
<evidence type="ECO:0000256" key="1">
    <source>
        <dbReference type="SAM" id="Phobius"/>
    </source>
</evidence>
<reference evidence="2 3" key="1">
    <citation type="submission" date="2017-08" db="EMBL/GenBank/DDBJ databases">
        <title>Infants hospitalized years apart are colonized by the same room-sourced microbial strains.</title>
        <authorList>
            <person name="Brooks B."/>
            <person name="Olm M.R."/>
            <person name="Firek B.A."/>
            <person name="Baker R."/>
            <person name="Thomas B.C."/>
            <person name="Morowitz M.J."/>
            <person name="Banfield J.F."/>
        </authorList>
    </citation>
    <scope>NUCLEOTIDE SEQUENCE [LARGE SCALE GENOMIC DNA]</scope>
    <source>
        <strain evidence="2">S2_005_003_R2_47</strain>
    </source>
</reference>
<sequence>MSLHRPADYRRVETPAPIDAILPDRGVRVVRSFDLPTRLYAATVGLYFAYLGVMAAAFSDRGLIVPMAIFVITIAMAFAVPAMWVRMQPGHAARPLPWHRFMQDGIDTHTGRLGGAGAAAQVLILPVLIFGWGLIVAAIVATL</sequence>
<organism evidence="2 3">
    <name type="scientific">Sphingopyxis macrogoltabida</name>
    <name type="common">Sphingomonas macrogoltabidus</name>
    <dbReference type="NCBI Taxonomy" id="33050"/>
    <lineage>
        <taxon>Bacteria</taxon>
        <taxon>Pseudomonadati</taxon>
        <taxon>Pseudomonadota</taxon>
        <taxon>Alphaproteobacteria</taxon>
        <taxon>Sphingomonadales</taxon>
        <taxon>Sphingomonadaceae</taxon>
        <taxon>Sphingopyxis</taxon>
    </lineage>
</organism>
<accession>A0A2W5L3A1</accession>
<gene>
    <name evidence="2" type="ORF">DI569_04330</name>
</gene>
<dbReference type="Proteomes" id="UP000248597">
    <property type="component" value="Unassembled WGS sequence"/>
</dbReference>
<comment type="caution">
    <text evidence="2">The sequence shown here is derived from an EMBL/GenBank/DDBJ whole genome shotgun (WGS) entry which is preliminary data.</text>
</comment>
<dbReference type="EMBL" id="QFPJ01000006">
    <property type="protein sequence ID" value="PZQ23666.1"/>
    <property type="molecule type" value="Genomic_DNA"/>
</dbReference>
<dbReference type="AlphaFoldDB" id="A0A2W5L3A1"/>
<evidence type="ECO:0000313" key="2">
    <source>
        <dbReference type="EMBL" id="PZQ23666.1"/>
    </source>
</evidence>
<keyword evidence="1" id="KW-0472">Membrane</keyword>
<feature type="transmembrane region" description="Helical" evidence="1">
    <location>
        <begin position="64"/>
        <end position="85"/>
    </location>
</feature>
<feature type="transmembrane region" description="Helical" evidence="1">
    <location>
        <begin position="122"/>
        <end position="141"/>
    </location>
</feature>
<feature type="transmembrane region" description="Helical" evidence="1">
    <location>
        <begin position="39"/>
        <end position="58"/>
    </location>
</feature>
<protein>
    <submittedName>
        <fullName evidence="2">Uncharacterized protein</fullName>
    </submittedName>
</protein>
<proteinExistence type="predicted"/>